<dbReference type="Gene3D" id="3.40.30.10">
    <property type="entry name" value="Glutaredoxin"/>
    <property type="match status" value="1"/>
</dbReference>
<dbReference type="Pfam" id="PF13743">
    <property type="entry name" value="Thioredoxin_5"/>
    <property type="match status" value="1"/>
</dbReference>
<gene>
    <name evidence="1" type="ORF">ABR189_20860</name>
</gene>
<evidence type="ECO:0000313" key="2">
    <source>
        <dbReference type="Proteomes" id="UP001549749"/>
    </source>
</evidence>
<sequence>MMNNKNMPNPMLCDPVTGICELPGTAAAATAGTLPAHEKPVRIIYFTDPICSTCWGVEPQLRKLQLEYGHLIEIEYHMGGLLPSWDIYNSGGISQPSDVAHHWDEVGAHYQMPIDGDVWLEDPLPSSFPPSIAFKAAALQDNKKALRFLRRIKEMVFLEKKNITKWEHLSMAAQQAGLDITQFKKDYEGDAVQRFQDDLDLGKKLGVRGFPTLFFSNKQDTQITVYGFRPYAQFEQAVLKLYPAAIPQPVTPTLETLFGYYPTLTTTEFAVLSNKTVMEANSLLEAAHQQGTLSKYLSKNGPLWAIHTHI</sequence>
<proteinExistence type="predicted"/>
<dbReference type="PANTHER" id="PTHR13887">
    <property type="entry name" value="GLUTATHIONE S-TRANSFERASE KAPPA"/>
    <property type="match status" value="1"/>
</dbReference>
<dbReference type="EMBL" id="JBEXAC010000002">
    <property type="protein sequence ID" value="MET6999854.1"/>
    <property type="molecule type" value="Genomic_DNA"/>
</dbReference>
<dbReference type="SUPFAM" id="SSF52833">
    <property type="entry name" value="Thioredoxin-like"/>
    <property type="match status" value="1"/>
</dbReference>
<dbReference type="Proteomes" id="UP001549749">
    <property type="component" value="Unassembled WGS sequence"/>
</dbReference>
<dbReference type="CDD" id="cd03025">
    <property type="entry name" value="DsbA_FrnE_like"/>
    <property type="match status" value="1"/>
</dbReference>
<organism evidence="1 2">
    <name type="scientific">Chitinophaga defluvii</name>
    <dbReference type="NCBI Taxonomy" id="3163343"/>
    <lineage>
        <taxon>Bacteria</taxon>
        <taxon>Pseudomonadati</taxon>
        <taxon>Bacteroidota</taxon>
        <taxon>Chitinophagia</taxon>
        <taxon>Chitinophagales</taxon>
        <taxon>Chitinophagaceae</taxon>
        <taxon>Chitinophaga</taxon>
    </lineage>
</organism>
<dbReference type="Gene3D" id="1.10.472.60">
    <property type="entry name" value="putative protein disulfide isomerase domain"/>
    <property type="match status" value="1"/>
</dbReference>
<accession>A0ABV2T9Z5</accession>
<evidence type="ECO:0000313" key="1">
    <source>
        <dbReference type="EMBL" id="MET6999854.1"/>
    </source>
</evidence>
<name>A0ABV2T9Z5_9BACT</name>
<dbReference type="RefSeq" id="WP_354662415.1">
    <property type="nucleotide sequence ID" value="NZ_JBEXAC010000002.1"/>
</dbReference>
<protein>
    <submittedName>
        <fullName evidence="1">ClpXP adapter SpxH family protein</fullName>
    </submittedName>
</protein>
<keyword evidence="2" id="KW-1185">Reference proteome</keyword>
<dbReference type="InterPro" id="IPR036249">
    <property type="entry name" value="Thioredoxin-like_sf"/>
</dbReference>
<comment type="caution">
    <text evidence="1">The sequence shown here is derived from an EMBL/GenBank/DDBJ whole genome shotgun (WGS) entry which is preliminary data.</text>
</comment>
<reference evidence="1 2" key="1">
    <citation type="submission" date="2024-06" db="EMBL/GenBank/DDBJ databases">
        <title>Chitinophaga defluvii sp. nov., isolated from municipal sewage.</title>
        <authorList>
            <person name="Zhang L."/>
        </authorList>
    </citation>
    <scope>NUCLEOTIDE SEQUENCE [LARGE SCALE GENOMIC DNA]</scope>
    <source>
        <strain evidence="1 2">H8</strain>
    </source>
</reference>